<dbReference type="SMART" id="SM00342">
    <property type="entry name" value="HTH_ARAC"/>
    <property type="match status" value="1"/>
</dbReference>
<evidence type="ECO:0000259" key="4">
    <source>
        <dbReference type="PROSITE" id="PS01124"/>
    </source>
</evidence>
<dbReference type="InterPro" id="IPR009057">
    <property type="entry name" value="Homeodomain-like_sf"/>
</dbReference>
<keyword evidence="3" id="KW-0804">Transcription</keyword>
<evidence type="ECO:0000256" key="1">
    <source>
        <dbReference type="ARBA" id="ARBA00023015"/>
    </source>
</evidence>
<evidence type="ECO:0000256" key="3">
    <source>
        <dbReference type="ARBA" id="ARBA00023163"/>
    </source>
</evidence>
<gene>
    <name evidence="5" type="ORF">SAMN04487772_11420</name>
</gene>
<accession>A0A1I0DDT2</accession>
<dbReference type="RefSeq" id="WP_177180736.1">
    <property type="nucleotide sequence ID" value="NZ_FOHN01000014.1"/>
</dbReference>
<evidence type="ECO:0000313" key="5">
    <source>
        <dbReference type="EMBL" id="SET30400.1"/>
    </source>
</evidence>
<dbReference type="SUPFAM" id="SSF46689">
    <property type="entry name" value="Homeodomain-like"/>
    <property type="match status" value="2"/>
</dbReference>
<dbReference type="EMBL" id="FOHN01000014">
    <property type="protein sequence ID" value="SET30400.1"/>
    <property type="molecule type" value="Genomic_DNA"/>
</dbReference>
<name>A0A1I0DDT2_9FIRM</name>
<evidence type="ECO:0000256" key="2">
    <source>
        <dbReference type="ARBA" id="ARBA00023125"/>
    </source>
</evidence>
<organism evidence="5 6">
    <name type="scientific">[Clostridium] polysaccharolyticum</name>
    <dbReference type="NCBI Taxonomy" id="29364"/>
    <lineage>
        <taxon>Bacteria</taxon>
        <taxon>Bacillati</taxon>
        <taxon>Bacillota</taxon>
        <taxon>Clostridia</taxon>
        <taxon>Lachnospirales</taxon>
        <taxon>Lachnospiraceae</taxon>
    </lineage>
</organism>
<evidence type="ECO:0000313" key="6">
    <source>
        <dbReference type="Proteomes" id="UP000199800"/>
    </source>
</evidence>
<dbReference type="InterPro" id="IPR018060">
    <property type="entry name" value="HTH_AraC"/>
</dbReference>
<protein>
    <submittedName>
        <fullName evidence="5">AraC-type DNA-binding protein</fullName>
    </submittedName>
</protein>
<dbReference type="InterPro" id="IPR037923">
    <property type="entry name" value="HTH-like"/>
</dbReference>
<dbReference type="PANTHER" id="PTHR43280:SF28">
    <property type="entry name" value="HTH-TYPE TRANSCRIPTIONAL ACTIVATOR RHAS"/>
    <property type="match status" value="1"/>
</dbReference>
<dbReference type="PANTHER" id="PTHR43280">
    <property type="entry name" value="ARAC-FAMILY TRANSCRIPTIONAL REGULATOR"/>
    <property type="match status" value="1"/>
</dbReference>
<proteinExistence type="predicted"/>
<keyword evidence="2 5" id="KW-0238">DNA-binding</keyword>
<keyword evidence="6" id="KW-1185">Reference proteome</keyword>
<dbReference type="GO" id="GO:0043565">
    <property type="term" value="F:sequence-specific DNA binding"/>
    <property type="evidence" value="ECO:0007669"/>
    <property type="project" value="InterPro"/>
</dbReference>
<dbReference type="GO" id="GO:0003700">
    <property type="term" value="F:DNA-binding transcription factor activity"/>
    <property type="evidence" value="ECO:0007669"/>
    <property type="project" value="InterPro"/>
</dbReference>
<dbReference type="PROSITE" id="PS01124">
    <property type="entry name" value="HTH_ARAC_FAMILY_2"/>
    <property type="match status" value="1"/>
</dbReference>
<dbReference type="Gene3D" id="1.10.10.60">
    <property type="entry name" value="Homeodomain-like"/>
    <property type="match status" value="2"/>
</dbReference>
<dbReference type="AlphaFoldDB" id="A0A1I0DDT2"/>
<dbReference type="Pfam" id="PF12833">
    <property type="entry name" value="HTH_18"/>
    <property type="match status" value="1"/>
</dbReference>
<dbReference type="SUPFAM" id="SSF51215">
    <property type="entry name" value="Regulatory protein AraC"/>
    <property type="match status" value="1"/>
</dbReference>
<reference evidence="5 6" key="1">
    <citation type="submission" date="2016-10" db="EMBL/GenBank/DDBJ databases">
        <authorList>
            <person name="de Groot N.N."/>
        </authorList>
    </citation>
    <scope>NUCLEOTIDE SEQUENCE [LARGE SCALE GENOMIC DNA]</scope>
    <source>
        <strain evidence="5 6">DSM 1801</strain>
    </source>
</reference>
<keyword evidence="1" id="KW-0805">Transcription regulation</keyword>
<dbReference type="Proteomes" id="UP000199800">
    <property type="component" value="Unassembled WGS sequence"/>
</dbReference>
<dbReference type="STRING" id="29364.SAMN04487772_11420"/>
<sequence>MDFNPVVVDVTNTKSETLFLPPGKPYPKRITRFYEVELITGGAGSMTTAGKKYCTMRGNIFLRKPGVETQGIAGYFGYGIAFDPVKSQERETCYNTTIPYWVTDSNTQIEDYGFFDDYPDYYLTRQIDEFEELFARVVELAHESKTENQETMKELLKEIFKRIDSEIQSGGILKVNKSALRHYDLILSCKTYIDNNLEKHFTLDDLAAQCGLSKNFFSKTFKEIMGMTPFEYIIENRMLLARKLILTTNISIDQIVNLCGFDDRTYFYRMFKKRFHEAPSVYRKNFIEYTISE</sequence>
<feature type="domain" description="HTH araC/xylS-type" evidence="4">
    <location>
        <begin position="187"/>
        <end position="285"/>
    </location>
</feature>